<proteinExistence type="inferred from homology"/>
<dbReference type="GO" id="GO:0003729">
    <property type="term" value="F:mRNA binding"/>
    <property type="evidence" value="ECO:0007669"/>
    <property type="project" value="InterPro"/>
</dbReference>
<gene>
    <name evidence="5" type="ORF">ILUMI_06983</name>
</gene>
<accession>A0A8K0D968</accession>
<comment type="caution">
    <text evidence="5">The sequence shown here is derived from an EMBL/GenBank/DDBJ whole genome shotgun (WGS) entry which is preliminary data.</text>
</comment>
<dbReference type="Gene3D" id="1.10.8.1120">
    <property type="entry name" value="Histone RNA hairpin-binding protein RNA-binding domain"/>
    <property type="match status" value="1"/>
</dbReference>
<feature type="compositionally biased region" description="Basic and acidic residues" evidence="3">
    <location>
        <begin position="231"/>
        <end position="242"/>
    </location>
</feature>
<evidence type="ECO:0000256" key="1">
    <source>
        <dbReference type="ARBA" id="ARBA00006151"/>
    </source>
</evidence>
<feature type="compositionally biased region" description="Polar residues" evidence="3">
    <location>
        <begin position="138"/>
        <end position="149"/>
    </location>
</feature>
<keyword evidence="6" id="KW-1185">Reference proteome</keyword>
<dbReference type="GO" id="GO:0051028">
    <property type="term" value="P:mRNA transport"/>
    <property type="evidence" value="ECO:0007669"/>
    <property type="project" value="TreeGrafter"/>
</dbReference>
<protein>
    <recommendedName>
        <fullName evidence="4">Histone RNA hairpin-binding protein RNA-binding domain-containing protein</fullName>
    </recommendedName>
</protein>
<reference evidence="5" key="1">
    <citation type="submission" date="2019-08" db="EMBL/GenBank/DDBJ databases">
        <title>The genome of the North American firefly Photinus pyralis.</title>
        <authorList>
            <consortium name="Photinus pyralis genome working group"/>
            <person name="Fallon T.R."/>
            <person name="Sander Lower S.E."/>
            <person name="Weng J.-K."/>
        </authorList>
    </citation>
    <scope>NUCLEOTIDE SEQUENCE</scope>
    <source>
        <strain evidence="5">TRF0915ILg1</strain>
        <tissue evidence="5">Whole body</tissue>
    </source>
</reference>
<dbReference type="InterPro" id="IPR029344">
    <property type="entry name" value="SLBP_RNA_bind"/>
</dbReference>
<comment type="similarity">
    <text evidence="1">Belongs to the SLBP family.</text>
</comment>
<keyword evidence="2" id="KW-0694">RNA-binding</keyword>
<dbReference type="InterPro" id="IPR026502">
    <property type="entry name" value="SLBP1/SLBP2"/>
</dbReference>
<dbReference type="InterPro" id="IPR038294">
    <property type="entry name" value="SLBP_RNA_bind_sf"/>
</dbReference>
<name>A0A8K0D968_IGNLU</name>
<feature type="compositionally biased region" description="Basic and acidic residues" evidence="3">
    <location>
        <begin position="170"/>
        <end position="189"/>
    </location>
</feature>
<evidence type="ECO:0000313" key="5">
    <source>
        <dbReference type="EMBL" id="KAF2899196.1"/>
    </source>
</evidence>
<dbReference type="GO" id="GO:0005737">
    <property type="term" value="C:cytoplasm"/>
    <property type="evidence" value="ECO:0007669"/>
    <property type="project" value="TreeGrafter"/>
</dbReference>
<dbReference type="PANTHER" id="PTHR17408">
    <property type="entry name" value="HISTONE RNA HAIRPIN-BINDING PROTEIN"/>
    <property type="match status" value="1"/>
</dbReference>
<dbReference type="GO" id="GO:0071204">
    <property type="term" value="C:histone pre-mRNA 3'end processing complex"/>
    <property type="evidence" value="ECO:0007669"/>
    <property type="project" value="TreeGrafter"/>
</dbReference>
<dbReference type="Proteomes" id="UP000801492">
    <property type="component" value="Unassembled WGS sequence"/>
</dbReference>
<dbReference type="FunFam" id="1.10.8.1120:FF:000001">
    <property type="entry name" value="Histone RNA hairpin-binding protein-like"/>
    <property type="match status" value="1"/>
</dbReference>
<dbReference type="GO" id="GO:0006398">
    <property type="term" value="P:mRNA 3'-end processing by stem-loop binding and cleavage"/>
    <property type="evidence" value="ECO:0007669"/>
    <property type="project" value="TreeGrafter"/>
</dbReference>
<dbReference type="GO" id="GO:0007076">
    <property type="term" value="P:mitotic chromosome condensation"/>
    <property type="evidence" value="ECO:0007669"/>
    <property type="project" value="UniProtKB-ARBA"/>
</dbReference>
<evidence type="ECO:0000313" key="6">
    <source>
        <dbReference type="Proteomes" id="UP000801492"/>
    </source>
</evidence>
<feature type="compositionally biased region" description="Polar residues" evidence="3">
    <location>
        <begin position="215"/>
        <end position="230"/>
    </location>
</feature>
<dbReference type="EMBL" id="VTPC01002989">
    <property type="protein sequence ID" value="KAF2899196.1"/>
    <property type="molecule type" value="Genomic_DNA"/>
</dbReference>
<dbReference type="PANTHER" id="PTHR17408:SF0">
    <property type="entry name" value="HISTONE RNA HAIRPIN-BINDING PROTEIN"/>
    <property type="match status" value="1"/>
</dbReference>
<evidence type="ECO:0000256" key="2">
    <source>
        <dbReference type="ARBA" id="ARBA00022884"/>
    </source>
</evidence>
<dbReference type="OrthoDB" id="265795at2759"/>
<dbReference type="GO" id="GO:0071207">
    <property type="term" value="F:histone pre-mRNA stem-loop binding"/>
    <property type="evidence" value="ECO:0007669"/>
    <property type="project" value="TreeGrafter"/>
</dbReference>
<evidence type="ECO:0000259" key="4">
    <source>
        <dbReference type="Pfam" id="PF15247"/>
    </source>
</evidence>
<dbReference type="Pfam" id="PF15247">
    <property type="entry name" value="SLBP_RNA_bind"/>
    <property type="match status" value="1"/>
</dbReference>
<dbReference type="AlphaFoldDB" id="A0A8K0D968"/>
<organism evidence="5 6">
    <name type="scientific">Ignelater luminosus</name>
    <name type="common">Cucubano</name>
    <name type="synonym">Pyrophorus luminosus</name>
    <dbReference type="NCBI Taxonomy" id="2038154"/>
    <lineage>
        <taxon>Eukaryota</taxon>
        <taxon>Metazoa</taxon>
        <taxon>Ecdysozoa</taxon>
        <taxon>Arthropoda</taxon>
        <taxon>Hexapoda</taxon>
        <taxon>Insecta</taxon>
        <taxon>Pterygota</taxon>
        <taxon>Neoptera</taxon>
        <taxon>Endopterygota</taxon>
        <taxon>Coleoptera</taxon>
        <taxon>Polyphaga</taxon>
        <taxon>Elateriformia</taxon>
        <taxon>Elateroidea</taxon>
        <taxon>Elateridae</taxon>
        <taxon>Agrypninae</taxon>
        <taxon>Pyrophorini</taxon>
        <taxon>Ignelater</taxon>
    </lineage>
</organism>
<evidence type="ECO:0000256" key="3">
    <source>
        <dbReference type="SAM" id="MobiDB-lite"/>
    </source>
</evidence>
<feature type="region of interest" description="Disordered" evidence="3">
    <location>
        <begin position="135"/>
        <end position="242"/>
    </location>
</feature>
<feature type="domain" description="Histone RNA hairpin-binding protein RNA-binding" evidence="4">
    <location>
        <begin position="238"/>
        <end position="306"/>
    </location>
</feature>
<sequence length="310" mass="36322">MSENRRISMNTSLKNARIFDDDSWDTEQVNTKLKIKTEVEDEYEQIVTNATVKTEVQEPVVTGTIRVKSEFRYENMDFMHSDNAQFGDLAFNNFKNGQDVESNEENLYARQTEHVPNFNFTQEAYNGLIKNEMEENTNESTDSISNQSRKSARRTIFKRDSPYAKPEALYTRRDVEDNTKRNLFKRDGPYGKPKALYTRREPKPSPATFERVEVPSSSQPQRSNSVQSNKGSEREYETDSRVLARRQKQIDFGKNTVGYDNYIRTVPKDNRKADDPATPNRHMKYSRRAWDGLIKQWRLRLHKYDPDDAN</sequence>